<comment type="caution">
    <text evidence="2">The sequence shown here is derived from an EMBL/GenBank/DDBJ whole genome shotgun (WGS) entry which is preliminary data.</text>
</comment>
<evidence type="ECO:0000256" key="1">
    <source>
        <dbReference type="SAM" id="SignalP"/>
    </source>
</evidence>
<sequence length="161" mass="16979">MKIIAALTLACLCLTTSISQADPEEGPLSQTACTAIGGLGAMAVYNAHVALGRIADANLENPEELQRAALDAGGIKGGTGAIIGIYKKCMPQAGESEKEGFQMLLNMTQLVEQQADALIEVLKIKSEGKDTHPSRKKLAEIRAKCAKNLAKNLGFEEAIVK</sequence>
<evidence type="ECO:0000313" key="2">
    <source>
        <dbReference type="EMBL" id="NWK57673.1"/>
    </source>
</evidence>
<reference evidence="2 3" key="1">
    <citation type="submission" date="2020-07" db="EMBL/GenBank/DDBJ databases">
        <title>Roseicoccus Jingziensis gen. nov., sp. nov., isolated from coastal seawater.</title>
        <authorList>
            <person name="Feng X."/>
        </authorList>
    </citation>
    <scope>NUCLEOTIDE SEQUENCE [LARGE SCALE GENOMIC DNA]</scope>
    <source>
        <strain evidence="2 3">N1E253</strain>
    </source>
</reference>
<keyword evidence="3" id="KW-1185">Reference proteome</keyword>
<evidence type="ECO:0000313" key="3">
    <source>
        <dbReference type="Proteomes" id="UP000557872"/>
    </source>
</evidence>
<dbReference type="RefSeq" id="WP_178935018.1">
    <property type="nucleotide sequence ID" value="NZ_JACBAZ010000021.1"/>
</dbReference>
<gene>
    <name evidence="2" type="ORF">HW115_18795</name>
</gene>
<dbReference type="AlphaFoldDB" id="A0A851GJI1"/>
<dbReference type="Proteomes" id="UP000557872">
    <property type="component" value="Unassembled WGS sequence"/>
</dbReference>
<protein>
    <recommendedName>
        <fullName evidence="4">DUF3015 domain-containing protein</fullName>
    </recommendedName>
</protein>
<evidence type="ECO:0008006" key="4">
    <source>
        <dbReference type="Google" id="ProtNLM"/>
    </source>
</evidence>
<accession>A0A851GJI1</accession>
<feature type="signal peptide" evidence="1">
    <location>
        <begin position="1"/>
        <end position="21"/>
    </location>
</feature>
<organism evidence="2 3">
    <name type="scientific">Oceaniferula marina</name>
    <dbReference type="NCBI Taxonomy" id="2748318"/>
    <lineage>
        <taxon>Bacteria</taxon>
        <taxon>Pseudomonadati</taxon>
        <taxon>Verrucomicrobiota</taxon>
        <taxon>Verrucomicrobiia</taxon>
        <taxon>Verrucomicrobiales</taxon>
        <taxon>Verrucomicrobiaceae</taxon>
        <taxon>Oceaniferula</taxon>
    </lineage>
</organism>
<dbReference type="EMBL" id="JACBAZ010000021">
    <property type="protein sequence ID" value="NWK57673.1"/>
    <property type="molecule type" value="Genomic_DNA"/>
</dbReference>
<feature type="chain" id="PRO_5032441533" description="DUF3015 domain-containing protein" evidence="1">
    <location>
        <begin position="22"/>
        <end position="161"/>
    </location>
</feature>
<name>A0A851GJI1_9BACT</name>
<proteinExistence type="predicted"/>
<keyword evidence="1" id="KW-0732">Signal</keyword>